<sequence>LLQIALLASVGIASATVQDYEWPGPVPDEKVNGTSEYGAKSKYIKGGFFGANEISCPPFSDFLMQHNGGTPFRTSWLGSFKYAFFDGVARWSDVFNKYNFGVKDNVKVSCVQSPPLAYDPFDCHFLYSDNFVRKVDVTIRPKTFACPTGSKIVAYNFDGARHFGEELNCTRGTFTNTWTLKQGTNSTTLNDFGLNINCGK</sequence>
<proteinExistence type="predicted"/>
<dbReference type="Proteomes" id="UP001432322">
    <property type="component" value="Unassembled WGS sequence"/>
</dbReference>
<name>A0AAV5VR99_9BILA</name>
<keyword evidence="3" id="KW-1185">Reference proteome</keyword>
<accession>A0AAV5VR99</accession>
<evidence type="ECO:0000256" key="1">
    <source>
        <dbReference type="SAM" id="SignalP"/>
    </source>
</evidence>
<feature type="chain" id="PRO_5043562945" evidence="1">
    <location>
        <begin position="16"/>
        <end position="200"/>
    </location>
</feature>
<gene>
    <name evidence="2" type="ORF">PFISCL1PPCAC_12160</name>
</gene>
<keyword evidence="1" id="KW-0732">Signal</keyword>
<evidence type="ECO:0000313" key="3">
    <source>
        <dbReference type="Proteomes" id="UP001432322"/>
    </source>
</evidence>
<organism evidence="2 3">
    <name type="scientific">Pristionchus fissidentatus</name>
    <dbReference type="NCBI Taxonomy" id="1538716"/>
    <lineage>
        <taxon>Eukaryota</taxon>
        <taxon>Metazoa</taxon>
        <taxon>Ecdysozoa</taxon>
        <taxon>Nematoda</taxon>
        <taxon>Chromadorea</taxon>
        <taxon>Rhabditida</taxon>
        <taxon>Rhabditina</taxon>
        <taxon>Diplogasteromorpha</taxon>
        <taxon>Diplogasteroidea</taxon>
        <taxon>Neodiplogasteridae</taxon>
        <taxon>Pristionchus</taxon>
    </lineage>
</organism>
<feature type="signal peptide" evidence="1">
    <location>
        <begin position="1"/>
        <end position="15"/>
    </location>
</feature>
<reference evidence="2" key="1">
    <citation type="submission" date="2023-10" db="EMBL/GenBank/DDBJ databases">
        <title>Genome assembly of Pristionchus species.</title>
        <authorList>
            <person name="Yoshida K."/>
            <person name="Sommer R.J."/>
        </authorList>
    </citation>
    <scope>NUCLEOTIDE SEQUENCE</scope>
    <source>
        <strain evidence="2">RS5133</strain>
    </source>
</reference>
<dbReference type="AlphaFoldDB" id="A0AAV5VR99"/>
<feature type="non-terminal residue" evidence="2">
    <location>
        <position position="200"/>
    </location>
</feature>
<dbReference type="EMBL" id="BTSY01000003">
    <property type="protein sequence ID" value="GMT20863.1"/>
    <property type="molecule type" value="Genomic_DNA"/>
</dbReference>
<evidence type="ECO:0000313" key="2">
    <source>
        <dbReference type="EMBL" id="GMT20863.1"/>
    </source>
</evidence>
<feature type="non-terminal residue" evidence="2">
    <location>
        <position position="1"/>
    </location>
</feature>
<comment type="caution">
    <text evidence="2">The sequence shown here is derived from an EMBL/GenBank/DDBJ whole genome shotgun (WGS) entry which is preliminary data.</text>
</comment>
<protein>
    <submittedName>
        <fullName evidence="2">Uncharacterized protein</fullName>
    </submittedName>
</protein>